<protein>
    <submittedName>
        <fullName evidence="1">Uncharacterized protein</fullName>
    </submittedName>
</protein>
<gene>
    <name evidence="1" type="ORF">BU251_07030</name>
</gene>
<dbReference type="RefSeq" id="WP_228767792.1">
    <property type="nucleotide sequence ID" value="NZ_CP019384.1"/>
</dbReference>
<dbReference type="EMBL" id="CP019384">
    <property type="protein sequence ID" value="QAT17483.1"/>
    <property type="molecule type" value="Genomic_DNA"/>
</dbReference>
<dbReference type="KEGG" id="vai:BU251_07030"/>
<evidence type="ECO:0000313" key="1">
    <source>
        <dbReference type="EMBL" id="QAT17483.1"/>
    </source>
</evidence>
<dbReference type="Proteomes" id="UP000287243">
    <property type="component" value="Chromosome"/>
</dbReference>
<name>A0A410P5R2_VELA1</name>
<sequence length="95" mass="9923">MKKCPFCAEEIQDEAIKCKHCGEILPKKEAKTSAATCPKCGSTSITTTKKGYDAGGACCGAILLGPLGLLCGASDANKLFNVCQKCGFSWELKAS</sequence>
<evidence type="ECO:0000313" key="2">
    <source>
        <dbReference type="Proteomes" id="UP000287243"/>
    </source>
</evidence>
<reference evidence="1 2" key="1">
    <citation type="submission" date="2017-01" db="EMBL/GenBank/DDBJ databases">
        <title>First insights into the biology of 'candidatus Vampirococcus archaeovorus'.</title>
        <authorList>
            <person name="Kizina J."/>
            <person name="Jordan S."/>
            <person name="Stueber K."/>
            <person name="Reinhardt R."/>
            <person name="Harder J."/>
        </authorList>
    </citation>
    <scope>NUCLEOTIDE SEQUENCE [LARGE SCALE GENOMIC DNA]</scope>
    <source>
        <strain evidence="1 2">LiM</strain>
    </source>
</reference>
<keyword evidence="2" id="KW-1185">Reference proteome</keyword>
<proteinExistence type="predicted"/>
<organism evidence="1 2">
    <name type="scientific">Velamenicoccus archaeovorus</name>
    <dbReference type="NCBI Taxonomy" id="1930593"/>
    <lineage>
        <taxon>Bacteria</taxon>
        <taxon>Pseudomonadati</taxon>
        <taxon>Candidatus Omnitrophota</taxon>
        <taxon>Candidatus Velamenicoccus</taxon>
    </lineage>
</organism>
<accession>A0A410P5R2</accession>
<dbReference type="AlphaFoldDB" id="A0A410P5R2"/>